<keyword evidence="5" id="KW-0804">Transcription</keyword>
<dbReference type="Proteomes" id="UP001187734">
    <property type="component" value="Unassembled WGS sequence"/>
</dbReference>
<evidence type="ECO:0000256" key="5">
    <source>
        <dbReference type="ARBA" id="ARBA00023163"/>
    </source>
</evidence>
<dbReference type="SUPFAM" id="SSF57701">
    <property type="entry name" value="Zn2/Cys6 DNA-binding domain"/>
    <property type="match status" value="1"/>
</dbReference>
<gene>
    <name evidence="9" type="ORF">FTOL_12516</name>
</gene>
<keyword evidence="6" id="KW-0539">Nucleus</keyword>
<accession>A0AAE8MJZ4</accession>
<dbReference type="GO" id="GO:0008270">
    <property type="term" value="F:zinc ion binding"/>
    <property type="evidence" value="ECO:0007669"/>
    <property type="project" value="InterPro"/>
</dbReference>
<evidence type="ECO:0000256" key="7">
    <source>
        <dbReference type="SAM" id="Coils"/>
    </source>
</evidence>
<name>A0AAE8MJZ4_9HYPO</name>
<keyword evidence="1" id="KW-0479">Metal-binding</keyword>
<comment type="caution">
    <text evidence="9">The sequence shown here is derived from an EMBL/GenBank/DDBJ whole genome shotgun (WGS) entry which is preliminary data.</text>
</comment>
<feature type="coiled-coil region" evidence="7">
    <location>
        <begin position="47"/>
        <end position="81"/>
    </location>
</feature>
<evidence type="ECO:0000313" key="10">
    <source>
        <dbReference type="Proteomes" id="UP001187734"/>
    </source>
</evidence>
<keyword evidence="10" id="KW-1185">Reference proteome</keyword>
<evidence type="ECO:0000313" key="9">
    <source>
        <dbReference type="EMBL" id="SPJ88047.1"/>
    </source>
</evidence>
<evidence type="ECO:0000259" key="8">
    <source>
        <dbReference type="Pfam" id="PF00172"/>
    </source>
</evidence>
<evidence type="ECO:0000256" key="4">
    <source>
        <dbReference type="ARBA" id="ARBA00023125"/>
    </source>
</evidence>
<protein>
    <recommendedName>
        <fullName evidence="8">Zn(2)-C6 fungal-type domain-containing protein</fullName>
    </recommendedName>
</protein>
<keyword evidence="2" id="KW-0862">Zinc</keyword>
<evidence type="ECO:0000256" key="6">
    <source>
        <dbReference type="ARBA" id="ARBA00023242"/>
    </source>
</evidence>
<dbReference type="CDD" id="cd00067">
    <property type="entry name" value="GAL4"/>
    <property type="match status" value="1"/>
</dbReference>
<reference evidence="9" key="1">
    <citation type="submission" date="2018-03" db="EMBL/GenBank/DDBJ databases">
        <authorList>
            <person name="Guldener U."/>
        </authorList>
    </citation>
    <scope>NUCLEOTIDE SEQUENCE</scope>
</reference>
<dbReference type="PANTHER" id="PTHR36206">
    <property type="entry name" value="ASPERCRYPTIN BIOSYNTHESIS CLUSTER-SPECIFIC TRANSCRIPTION REGULATOR ATNN-RELATED"/>
    <property type="match status" value="1"/>
</dbReference>
<evidence type="ECO:0000256" key="2">
    <source>
        <dbReference type="ARBA" id="ARBA00022833"/>
    </source>
</evidence>
<keyword evidence="4" id="KW-0238">DNA-binding</keyword>
<dbReference type="EMBL" id="ONZP01000602">
    <property type="protein sequence ID" value="SPJ88047.1"/>
    <property type="molecule type" value="Genomic_DNA"/>
</dbReference>
<dbReference type="PANTHER" id="PTHR36206:SF12">
    <property type="entry name" value="ASPERCRYPTIN BIOSYNTHESIS CLUSTER-SPECIFIC TRANSCRIPTION REGULATOR ATNN-RELATED"/>
    <property type="match status" value="1"/>
</dbReference>
<dbReference type="GO" id="GO:0003677">
    <property type="term" value="F:DNA binding"/>
    <property type="evidence" value="ECO:0007669"/>
    <property type="project" value="UniProtKB-KW"/>
</dbReference>
<dbReference type="GO" id="GO:0000981">
    <property type="term" value="F:DNA-binding transcription factor activity, RNA polymerase II-specific"/>
    <property type="evidence" value="ECO:0007669"/>
    <property type="project" value="InterPro"/>
</dbReference>
<evidence type="ECO:0000256" key="3">
    <source>
        <dbReference type="ARBA" id="ARBA00023015"/>
    </source>
</evidence>
<dbReference type="AlphaFoldDB" id="A0AAE8MJZ4"/>
<keyword evidence="3" id="KW-0805">Transcription regulation</keyword>
<keyword evidence="7" id="KW-0175">Coiled coil</keyword>
<dbReference type="InterPro" id="IPR052360">
    <property type="entry name" value="Transcr_Regulatory_Proteins"/>
</dbReference>
<dbReference type="InterPro" id="IPR036864">
    <property type="entry name" value="Zn2-C6_fun-type_DNA-bd_sf"/>
</dbReference>
<dbReference type="Pfam" id="PF00172">
    <property type="entry name" value="Zn_clus"/>
    <property type="match status" value="1"/>
</dbReference>
<sequence length="758" mass="87551">MCEQTYQITTCRVCHDELSSQISTEICPDGEELADYHDCSNGFRTFLEEIDVECEECKEKCEKQEAELKDIEDAMHQIRKIKCDEAKPNCQRCIGTGRKCDGYDTPDSCSQQHLNPRQRPPITRALDTDLGIELSTHDLDYYRNHVSVRIGDVIDRDFWCGLVLRLAPTDPAIRHAISAISIMYAERTHQQGVFPNYNPGIVEYNKAILAVRSWSQATESRVKPLLVCLLFICIEFMLGHEHHNVASMHVLQGRRLLAPIKDQNTPEIDIIRQYLAPIYLRLAFVGNERVHFPEHLLRVTTVPHKFLSLVDARSILYFVIDESFSLIYGVKIYRAQNAKTYVAPGGPKLSDVLRNKHQELTRKLANWRHVFDAFLAFNDLSRHSMRTAKLLTLRHSLMTVFLDCVVSGSDYVCDRNRIYDIVTAADAATFVIQYDAETLQGPSFTFESEVVGTVYWIATKCRQPAIRRRAIQLLYEREKAKRVETLTTTKHAIAMATRVMEIEEEGLEIPPDVQFNKHDQVKYRVVTRQVKGEWIAKLHSEEKEEWFIHWSLGDQSSEAPSKLNRLTAAREQRELEEGLAKGWPKERLIWPYGITRDRRILSAMAKKHTPNDLWMEYSSLNIFIFPPKHLSNSVRRQLPFQYTINQLLCPDQHEVLHPPIPRNLSHRRQRGCMRYSEDWDHTRYYIGADGVEDILGKCNGVWDNIRVHCRGGWTCGRQANGDLHAELATTGCPPRVIHDAWWHATRNAFGAIDCKFRQ</sequence>
<organism evidence="9 10">
    <name type="scientific">Fusarium torulosum</name>
    <dbReference type="NCBI Taxonomy" id="33205"/>
    <lineage>
        <taxon>Eukaryota</taxon>
        <taxon>Fungi</taxon>
        <taxon>Dikarya</taxon>
        <taxon>Ascomycota</taxon>
        <taxon>Pezizomycotina</taxon>
        <taxon>Sordariomycetes</taxon>
        <taxon>Hypocreomycetidae</taxon>
        <taxon>Hypocreales</taxon>
        <taxon>Nectriaceae</taxon>
        <taxon>Fusarium</taxon>
    </lineage>
</organism>
<dbReference type="InterPro" id="IPR001138">
    <property type="entry name" value="Zn2Cys6_DnaBD"/>
</dbReference>
<evidence type="ECO:0000256" key="1">
    <source>
        <dbReference type="ARBA" id="ARBA00022723"/>
    </source>
</evidence>
<feature type="domain" description="Zn(2)-C6 fungal-type" evidence="8">
    <location>
        <begin position="79"/>
        <end position="106"/>
    </location>
</feature>
<proteinExistence type="predicted"/>